<name>A0A4C1VVY1_EUMVA</name>
<dbReference type="Proteomes" id="UP000299102">
    <property type="component" value="Unassembled WGS sequence"/>
</dbReference>
<evidence type="ECO:0000313" key="2">
    <source>
        <dbReference type="Proteomes" id="UP000299102"/>
    </source>
</evidence>
<accession>A0A4C1VVY1</accession>
<evidence type="ECO:0000313" key="1">
    <source>
        <dbReference type="EMBL" id="GBP42054.1"/>
    </source>
</evidence>
<sequence length="126" mass="14412">MVLKEKKNYVANGATTQRCVWGESRSQRALAAGQGSYKKNIHSCYYSDNGYSRVSLVRSLWNGMETRIARRKEIITEGGTRIEAKNDIRIMTPRLRSVRVTVNESGPHANTRFLMMNVSERVNRMT</sequence>
<keyword evidence="2" id="KW-1185">Reference proteome</keyword>
<gene>
    <name evidence="1" type="ORF">EVAR_29409_1</name>
</gene>
<dbReference type="EMBL" id="BGZK01000411">
    <property type="protein sequence ID" value="GBP42054.1"/>
    <property type="molecule type" value="Genomic_DNA"/>
</dbReference>
<protein>
    <submittedName>
        <fullName evidence="1">Uncharacterized protein</fullName>
    </submittedName>
</protein>
<dbReference type="AlphaFoldDB" id="A0A4C1VVY1"/>
<comment type="caution">
    <text evidence="1">The sequence shown here is derived from an EMBL/GenBank/DDBJ whole genome shotgun (WGS) entry which is preliminary data.</text>
</comment>
<reference evidence="1 2" key="1">
    <citation type="journal article" date="2019" name="Commun. Biol.">
        <title>The bagworm genome reveals a unique fibroin gene that provides high tensile strength.</title>
        <authorList>
            <person name="Kono N."/>
            <person name="Nakamura H."/>
            <person name="Ohtoshi R."/>
            <person name="Tomita M."/>
            <person name="Numata K."/>
            <person name="Arakawa K."/>
        </authorList>
    </citation>
    <scope>NUCLEOTIDE SEQUENCE [LARGE SCALE GENOMIC DNA]</scope>
</reference>
<proteinExistence type="predicted"/>
<organism evidence="1 2">
    <name type="scientific">Eumeta variegata</name>
    <name type="common">Bagworm moth</name>
    <name type="synonym">Eumeta japonica</name>
    <dbReference type="NCBI Taxonomy" id="151549"/>
    <lineage>
        <taxon>Eukaryota</taxon>
        <taxon>Metazoa</taxon>
        <taxon>Ecdysozoa</taxon>
        <taxon>Arthropoda</taxon>
        <taxon>Hexapoda</taxon>
        <taxon>Insecta</taxon>
        <taxon>Pterygota</taxon>
        <taxon>Neoptera</taxon>
        <taxon>Endopterygota</taxon>
        <taxon>Lepidoptera</taxon>
        <taxon>Glossata</taxon>
        <taxon>Ditrysia</taxon>
        <taxon>Tineoidea</taxon>
        <taxon>Psychidae</taxon>
        <taxon>Oiketicinae</taxon>
        <taxon>Eumeta</taxon>
    </lineage>
</organism>